<sequence length="162" mass="18990">MTDVIDQQGYRANVGIVLINNKKEIFFAKRKHQSGWQFPQGGIGIGESLKSAMYRELLEETGLTKDHVEVIYQSKTWYHYKIPKIHLRKPTNGSYQVIGQKQKWFLVKLNGSDASVNLTFDSKKNQEFDDWKWVDVSIPAKEVIWFKQNVYQKVLTEFQTFL</sequence>
<gene>
    <name evidence="4" type="ORF">METZ01_LOCUS328002</name>
</gene>
<dbReference type="PRINTS" id="PR00502">
    <property type="entry name" value="NUDIXFAMILY"/>
</dbReference>
<dbReference type="InterPro" id="IPR000086">
    <property type="entry name" value="NUDIX_hydrolase_dom"/>
</dbReference>
<dbReference type="NCBIfam" id="NF001938">
    <property type="entry name" value="PRK00714.1-5"/>
    <property type="match status" value="1"/>
</dbReference>
<evidence type="ECO:0000259" key="3">
    <source>
        <dbReference type="PROSITE" id="PS51462"/>
    </source>
</evidence>
<organism evidence="4">
    <name type="scientific">marine metagenome</name>
    <dbReference type="NCBI Taxonomy" id="408172"/>
    <lineage>
        <taxon>unclassified sequences</taxon>
        <taxon>metagenomes</taxon>
        <taxon>ecological metagenomes</taxon>
    </lineage>
</organism>
<name>A0A382PR71_9ZZZZ</name>
<dbReference type="InterPro" id="IPR020084">
    <property type="entry name" value="NUDIX_hydrolase_CS"/>
</dbReference>
<evidence type="ECO:0000313" key="4">
    <source>
        <dbReference type="EMBL" id="SVC75148.1"/>
    </source>
</evidence>
<keyword evidence="2" id="KW-0378">Hydrolase</keyword>
<accession>A0A382PR71</accession>
<feature type="domain" description="Nudix hydrolase" evidence="3">
    <location>
        <begin position="9"/>
        <end position="156"/>
    </location>
</feature>
<dbReference type="PROSITE" id="PS51462">
    <property type="entry name" value="NUDIX"/>
    <property type="match status" value="1"/>
</dbReference>
<dbReference type="CDD" id="cd03671">
    <property type="entry name" value="NUDIX_Ap4A_hydrolase_plant_like"/>
    <property type="match status" value="1"/>
</dbReference>
<dbReference type="GO" id="GO:0016462">
    <property type="term" value="F:pyrophosphatase activity"/>
    <property type="evidence" value="ECO:0007669"/>
    <property type="project" value="UniProtKB-ARBA"/>
</dbReference>
<dbReference type="InterPro" id="IPR020476">
    <property type="entry name" value="Nudix_hydrolase"/>
</dbReference>
<dbReference type="PROSITE" id="PS00893">
    <property type="entry name" value="NUDIX_BOX"/>
    <property type="match status" value="1"/>
</dbReference>
<evidence type="ECO:0000256" key="2">
    <source>
        <dbReference type="ARBA" id="ARBA00022801"/>
    </source>
</evidence>
<dbReference type="Pfam" id="PF00293">
    <property type="entry name" value="NUDIX"/>
    <property type="match status" value="1"/>
</dbReference>
<dbReference type="NCBIfam" id="NF001937">
    <property type="entry name" value="PRK00714.1-4"/>
    <property type="match status" value="1"/>
</dbReference>
<evidence type="ECO:0000256" key="1">
    <source>
        <dbReference type="ARBA" id="ARBA00001936"/>
    </source>
</evidence>
<comment type="cofactor">
    <cofactor evidence="1">
        <name>Mn(2+)</name>
        <dbReference type="ChEBI" id="CHEBI:29035"/>
    </cofactor>
</comment>
<proteinExistence type="inferred from homology"/>
<dbReference type="EMBL" id="UINC01108789">
    <property type="protein sequence ID" value="SVC75148.1"/>
    <property type="molecule type" value="Genomic_DNA"/>
</dbReference>
<dbReference type="InterPro" id="IPR022927">
    <property type="entry name" value="RppH"/>
</dbReference>
<dbReference type="AlphaFoldDB" id="A0A382PR71"/>
<protein>
    <recommendedName>
        <fullName evidence="3">Nudix hydrolase domain-containing protein</fullName>
    </recommendedName>
</protein>
<dbReference type="HAMAP" id="MF_00298">
    <property type="entry name" value="Nudix_RppH"/>
    <property type="match status" value="1"/>
</dbReference>
<dbReference type="PANTHER" id="PTHR43736">
    <property type="entry name" value="ADP-RIBOSE PYROPHOSPHATASE"/>
    <property type="match status" value="1"/>
</dbReference>
<dbReference type="SUPFAM" id="SSF55811">
    <property type="entry name" value="Nudix"/>
    <property type="match status" value="1"/>
</dbReference>
<dbReference type="Gene3D" id="3.90.79.10">
    <property type="entry name" value="Nucleoside Triphosphate Pyrophosphohydrolase"/>
    <property type="match status" value="1"/>
</dbReference>
<dbReference type="PANTHER" id="PTHR43736:SF1">
    <property type="entry name" value="DIHYDRONEOPTERIN TRIPHOSPHATE DIPHOSPHATASE"/>
    <property type="match status" value="1"/>
</dbReference>
<dbReference type="InterPro" id="IPR015797">
    <property type="entry name" value="NUDIX_hydrolase-like_dom_sf"/>
</dbReference>
<reference evidence="4" key="1">
    <citation type="submission" date="2018-05" db="EMBL/GenBank/DDBJ databases">
        <authorList>
            <person name="Lanie J.A."/>
            <person name="Ng W.-L."/>
            <person name="Kazmierczak K.M."/>
            <person name="Andrzejewski T.M."/>
            <person name="Davidsen T.M."/>
            <person name="Wayne K.J."/>
            <person name="Tettelin H."/>
            <person name="Glass J.I."/>
            <person name="Rusch D."/>
            <person name="Podicherti R."/>
            <person name="Tsui H.-C.T."/>
            <person name="Winkler M.E."/>
        </authorList>
    </citation>
    <scope>NUCLEOTIDE SEQUENCE</scope>
</reference>